<sequence>MDIIQESPSLITEFHLDNQSFDSKTITVQTIKEIQGGLILKNVLTNQECDLIVNSIFSSDKHASLPVQPVLFRGWSDQPNDEYKKLGIRVIRTSEELANILSERIKEHVPKQLSTPSSKGDIEWNYSGLSQRHRFIRYDTDQHFPTHMDGPYNKTDYQRSHITILFYLNDDFEGGELNFVEAETNEQNQNKVSDEYKTSNITSIRAEKGMVVIFPHKNLHTSSPIIKGHKYLIRNDLMYTINS</sequence>
<organism evidence="7 8">
    <name type="scientific">Cavenderia fasciculata</name>
    <name type="common">Slime mold</name>
    <name type="synonym">Dictyostelium fasciculatum</name>
    <dbReference type="NCBI Taxonomy" id="261658"/>
    <lineage>
        <taxon>Eukaryota</taxon>
        <taxon>Amoebozoa</taxon>
        <taxon>Evosea</taxon>
        <taxon>Eumycetozoa</taxon>
        <taxon>Dictyostelia</taxon>
        <taxon>Acytosteliales</taxon>
        <taxon>Cavenderiaceae</taxon>
        <taxon>Cavenderia</taxon>
    </lineage>
</organism>
<proteinExistence type="predicted"/>
<keyword evidence="5" id="KW-0408">Iron</keyword>
<dbReference type="GO" id="GO:0031418">
    <property type="term" value="F:L-ascorbic acid binding"/>
    <property type="evidence" value="ECO:0007669"/>
    <property type="project" value="InterPro"/>
</dbReference>
<dbReference type="KEGG" id="dfa:DFA_10352"/>
<evidence type="ECO:0000313" key="8">
    <source>
        <dbReference type="Proteomes" id="UP000007797"/>
    </source>
</evidence>
<dbReference type="SUPFAM" id="SSF51197">
    <property type="entry name" value="Clavaminate synthase-like"/>
    <property type="match status" value="1"/>
</dbReference>
<dbReference type="Pfam" id="PF13640">
    <property type="entry name" value="2OG-FeII_Oxy_3"/>
    <property type="match status" value="1"/>
</dbReference>
<keyword evidence="8" id="KW-1185">Reference proteome</keyword>
<dbReference type="InterPro" id="IPR006620">
    <property type="entry name" value="Pro_4_hyd_alph"/>
</dbReference>
<dbReference type="RefSeq" id="XP_004354252.1">
    <property type="nucleotide sequence ID" value="XM_004354200.1"/>
</dbReference>
<evidence type="ECO:0000259" key="6">
    <source>
        <dbReference type="SMART" id="SM00702"/>
    </source>
</evidence>
<evidence type="ECO:0000256" key="5">
    <source>
        <dbReference type="ARBA" id="ARBA00023004"/>
    </source>
</evidence>
<dbReference type="GeneID" id="14867659"/>
<keyword evidence="4" id="KW-0560">Oxidoreductase</keyword>
<dbReference type="OMA" id="RHRFIRY"/>
<evidence type="ECO:0000256" key="1">
    <source>
        <dbReference type="ARBA" id="ARBA00001961"/>
    </source>
</evidence>
<dbReference type="InterPro" id="IPR045054">
    <property type="entry name" value="P4HA-like"/>
</dbReference>
<keyword evidence="3" id="KW-0223">Dioxygenase</keyword>
<dbReference type="OrthoDB" id="69177at2759"/>
<dbReference type="InterPro" id="IPR044862">
    <property type="entry name" value="Pro_4_hyd_alph_FE2OG_OXY"/>
</dbReference>
<protein>
    <recommendedName>
        <fullName evidence="6">Prolyl 4-hydroxylase alpha subunit domain-containing protein</fullName>
    </recommendedName>
</protein>
<dbReference type="GO" id="GO:0005783">
    <property type="term" value="C:endoplasmic reticulum"/>
    <property type="evidence" value="ECO:0007669"/>
    <property type="project" value="TreeGrafter"/>
</dbReference>
<keyword evidence="2" id="KW-0479">Metal-binding</keyword>
<evidence type="ECO:0000256" key="3">
    <source>
        <dbReference type="ARBA" id="ARBA00022964"/>
    </source>
</evidence>
<dbReference type="Gene3D" id="2.60.120.620">
    <property type="entry name" value="q2cbj1_9rhob like domain"/>
    <property type="match status" value="1"/>
</dbReference>
<evidence type="ECO:0000256" key="2">
    <source>
        <dbReference type="ARBA" id="ARBA00022723"/>
    </source>
</evidence>
<dbReference type="GO" id="GO:0005506">
    <property type="term" value="F:iron ion binding"/>
    <property type="evidence" value="ECO:0007669"/>
    <property type="project" value="InterPro"/>
</dbReference>
<comment type="cofactor">
    <cofactor evidence="1">
        <name>L-ascorbate</name>
        <dbReference type="ChEBI" id="CHEBI:38290"/>
    </cofactor>
</comment>
<name>F4Q9Z1_CACFS</name>
<dbReference type="PANTHER" id="PTHR10869">
    <property type="entry name" value="PROLYL 4-HYDROXYLASE ALPHA SUBUNIT"/>
    <property type="match status" value="1"/>
</dbReference>
<gene>
    <name evidence="7" type="ORF">DFA_10352</name>
</gene>
<evidence type="ECO:0000256" key="4">
    <source>
        <dbReference type="ARBA" id="ARBA00023002"/>
    </source>
</evidence>
<dbReference type="PANTHER" id="PTHR10869:SF203">
    <property type="entry name" value="PROLYL 4-HYDROXYLASE ALPHA SUBUNIT FE(2+) 2OG DIOXYGENASE DOMAIN-CONTAINING PROTEIN"/>
    <property type="match status" value="1"/>
</dbReference>
<dbReference type="GO" id="GO:0004656">
    <property type="term" value="F:procollagen-proline 4-dioxygenase activity"/>
    <property type="evidence" value="ECO:0007669"/>
    <property type="project" value="TreeGrafter"/>
</dbReference>
<dbReference type="AlphaFoldDB" id="F4Q9Z1"/>
<evidence type="ECO:0000313" key="7">
    <source>
        <dbReference type="EMBL" id="EGG15510.1"/>
    </source>
</evidence>
<reference evidence="8" key="1">
    <citation type="journal article" date="2011" name="Genome Res.">
        <title>Phylogeny-wide analysis of social amoeba genomes highlights ancient origins for complex intercellular communication.</title>
        <authorList>
            <person name="Heidel A.J."/>
            <person name="Lawal H.M."/>
            <person name="Felder M."/>
            <person name="Schilde C."/>
            <person name="Helps N.R."/>
            <person name="Tunggal B."/>
            <person name="Rivero F."/>
            <person name="John U."/>
            <person name="Schleicher M."/>
            <person name="Eichinger L."/>
            <person name="Platzer M."/>
            <person name="Noegel A.A."/>
            <person name="Schaap P."/>
            <person name="Gloeckner G."/>
        </authorList>
    </citation>
    <scope>NUCLEOTIDE SEQUENCE [LARGE SCALE GENOMIC DNA]</scope>
    <source>
        <strain evidence="8">SH3</strain>
    </source>
</reference>
<feature type="domain" description="Prolyl 4-hydroxylase alpha subunit" evidence="6">
    <location>
        <begin position="35"/>
        <end position="238"/>
    </location>
</feature>
<dbReference type="SMART" id="SM00702">
    <property type="entry name" value="P4Hc"/>
    <property type="match status" value="1"/>
</dbReference>
<dbReference type="Proteomes" id="UP000007797">
    <property type="component" value="Unassembled WGS sequence"/>
</dbReference>
<dbReference type="EMBL" id="GL883026">
    <property type="protein sequence ID" value="EGG15510.1"/>
    <property type="molecule type" value="Genomic_DNA"/>
</dbReference>
<accession>F4Q9Z1</accession>